<protein>
    <submittedName>
        <fullName evidence="2">CoA-transferase</fullName>
    </submittedName>
</protein>
<evidence type="ECO:0000313" key="2">
    <source>
        <dbReference type="EMBL" id="MDG3015480.1"/>
    </source>
</evidence>
<dbReference type="SMART" id="SM00882">
    <property type="entry name" value="CoA_trans"/>
    <property type="match status" value="1"/>
</dbReference>
<dbReference type="RefSeq" id="WP_332520098.1">
    <property type="nucleotide sequence ID" value="NZ_JANRHA010000008.1"/>
</dbReference>
<dbReference type="Pfam" id="PF01144">
    <property type="entry name" value="CoA_trans"/>
    <property type="match status" value="1"/>
</dbReference>
<comment type="caution">
    <text evidence="2">The sequence shown here is derived from an EMBL/GenBank/DDBJ whole genome shotgun (WGS) entry which is preliminary data.</text>
</comment>
<gene>
    <name evidence="2" type="ORF">NVS88_13050</name>
</gene>
<dbReference type="SUPFAM" id="SSF100950">
    <property type="entry name" value="NagB/RpiA/CoA transferase-like"/>
    <property type="match status" value="1"/>
</dbReference>
<dbReference type="EMBL" id="JANRHA010000008">
    <property type="protein sequence ID" value="MDG3015480.1"/>
    <property type="molecule type" value="Genomic_DNA"/>
</dbReference>
<dbReference type="Gene3D" id="3.40.1080.10">
    <property type="entry name" value="Glutaconate Coenzyme A-transferase"/>
    <property type="match status" value="1"/>
</dbReference>
<name>A0A9X4LZY9_9ACTN</name>
<sequence>MSATTEVTRAEICAVACAEAYRDNGEVIASAFGTIPAIGVRLARHTFSPDLVISDGEATAMRGTWAVGGPAEGDVEAWLPFNQIFTLVWNGKRHIMMIPTQLDLYGNCNISAIGDHARPKVQLLGVRGAPGNTVYHPTSYWVPKHSTRVFVPKVDMVSGVGNDNARKAGPAATRHHELRRVVTDLAVLDFTPDTGRLRLVSAHPGVSVDDVVAATGFELVIPSDVPQTRMPTAEELELIRTVIDPRNLRDKEVQG</sequence>
<accession>A0A9X4LZY9</accession>
<dbReference type="GO" id="GO:0008410">
    <property type="term" value="F:CoA-transferase activity"/>
    <property type="evidence" value="ECO:0007669"/>
    <property type="project" value="InterPro"/>
</dbReference>
<dbReference type="AlphaFoldDB" id="A0A9X4LZY9"/>
<dbReference type="PANTHER" id="PTHR43293:SF3">
    <property type="entry name" value="CHOLESTEROL RING-CLEAVING HYDROLASE IPDB SUBUNIT"/>
    <property type="match status" value="1"/>
</dbReference>
<organism evidence="2 3">
    <name type="scientific">Speluncibacter jeojiensis</name>
    <dbReference type="NCBI Taxonomy" id="2710754"/>
    <lineage>
        <taxon>Bacteria</taxon>
        <taxon>Bacillati</taxon>
        <taxon>Actinomycetota</taxon>
        <taxon>Actinomycetes</taxon>
        <taxon>Mycobacteriales</taxon>
        <taxon>Speluncibacteraceae</taxon>
        <taxon>Speluncibacter</taxon>
    </lineage>
</organism>
<comment type="similarity">
    <text evidence="1">Belongs to the 3-oxoacid CoA-transferase subunit B family.</text>
</comment>
<proteinExistence type="inferred from homology"/>
<keyword evidence="3" id="KW-1185">Reference proteome</keyword>
<dbReference type="Proteomes" id="UP001152755">
    <property type="component" value="Unassembled WGS sequence"/>
</dbReference>
<evidence type="ECO:0000256" key="1">
    <source>
        <dbReference type="ARBA" id="ARBA00007047"/>
    </source>
</evidence>
<dbReference type="PANTHER" id="PTHR43293">
    <property type="entry name" value="ACETATE COA-TRANSFERASE YDIF"/>
    <property type="match status" value="1"/>
</dbReference>
<dbReference type="InterPro" id="IPR004165">
    <property type="entry name" value="CoA_trans_fam_I"/>
</dbReference>
<reference evidence="2" key="1">
    <citation type="submission" date="2022-08" db="EMBL/GenBank/DDBJ databases">
        <title>Genome analysis of Corynebacteriales strain.</title>
        <authorList>
            <person name="Lee S.D."/>
        </authorList>
    </citation>
    <scope>NUCLEOTIDE SEQUENCE</scope>
    <source>
        <strain evidence="2">D3-21</strain>
    </source>
</reference>
<evidence type="ECO:0000313" key="3">
    <source>
        <dbReference type="Proteomes" id="UP001152755"/>
    </source>
</evidence>
<dbReference type="InterPro" id="IPR037171">
    <property type="entry name" value="NagB/RpiA_transferase-like"/>
</dbReference>